<dbReference type="GO" id="GO:0035267">
    <property type="term" value="C:NuA4 histone acetyltransferase complex"/>
    <property type="evidence" value="ECO:0007669"/>
    <property type="project" value="UniProtKB-UniRule"/>
</dbReference>
<dbReference type="InterPro" id="IPR015418">
    <property type="entry name" value="Eaf6"/>
</dbReference>
<feature type="coiled-coil region" evidence="10">
    <location>
        <begin position="10"/>
        <end position="58"/>
    </location>
</feature>
<dbReference type="Pfam" id="PF09340">
    <property type="entry name" value="NuA4"/>
    <property type="match status" value="1"/>
</dbReference>
<comment type="subcellular location">
    <subcellularLocation>
        <location evidence="1 9">Nucleus</location>
    </subcellularLocation>
</comment>
<sequence>MAEKRTDKKIEKRSEKKIDKKAEYEKLKKQLKAAINRKKDLDQQLAKLEEDIFNKETKYLSEGATHGNIIKGFENFTKNSSSSAARNKKIQFTDEDRIFSLSSSTYVRHLKRIIASNANGEMNAAVSDDEVDSEGTGSSRSRKR</sequence>
<comment type="subunit">
    <text evidence="9">Component of the NuA4 histone acetyltransferase complex.</text>
</comment>
<evidence type="ECO:0000313" key="12">
    <source>
        <dbReference type="EMBL" id="GMG19406.1"/>
    </source>
</evidence>
<feature type="compositionally biased region" description="Polar residues" evidence="11">
    <location>
        <begin position="135"/>
        <end position="144"/>
    </location>
</feature>
<keyword evidence="13" id="KW-1185">Reference proteome</keyword>
<dbReference type="PANTHER" id="PTHR13476">
    <property type="entry name" value="CHROMATIN MODIFICATION-RELATED PROTEIN MEAF6"/>
    <property type="match status" value="1"/>
</dbReference>
<evidence type="ECO:0000256" key="7">
    <source>
        <dbReference type="ARBA" id="ARBA00023163"/>
    </source>
</evidence>
<comment type="similarity">
    <text evidence="2 9">Belongs to the EAF6 family.</text>
</comment>
<keyword evidence="4 9" id="KW-0156">Chromatin regulator</keyword>
<evidence type="ECO:0000256" key="2">
    <source>
        <dbReference type="ARBA" id="ARBA00010916"/>
    </source>
</evidence>
<dbReference type="GO" id="GO:0006325">
    <property type="term" value="P:chromatin organization"/>
    <property type="evidence" value="ECO:0007669"/>
    <property type="project" value="UniProtKB-KW"/>
</dbReference>
<evidence type="ECO:0000256" key="8">
    <source>
        <dbReference type="ARBA" id="ARBA00023242"/>
    </source>
</evidence>
<feature type="region of interest" description="Disordered" evidence="11">
    <location>
        <begin position="118"/>
        <end position="144"/>
    </location>
</feature>
<keyword evidence="5 9" id="KW-0805">Transcription regulation</keyword>
<dbReference type="EMBL" id="BSXU01000123">
    <property type="protein sequence ID" value="GMG19406.1"/>
    <property type="molecule type" value="Genomic_DNA"/>
</dbReference>
<dbReference type="Proteomes" id="UP001165063">
    <property type="component" value="Unassembled WGS sequence"/>
</dbReference>
<dbReference type="OrthoDB" id="440324at2759"/>
<reference evidence="12" key="1">
    <citation type="submission" date="2023-04" db="EMBL/GenBank/DDBJ databases">
        <title>Ambrosiozyma monospora NBRC 1965.</title>
        <authorList>
            <person name="Ichikawa N."/>
            <person name="Sato H."/>
            <person name="Tonouchi N."/>
        </authorList>
    </citation>
    <scope>NUCLEOTIDE SEQUENCE</scope>
    <source>
        <strain evidence="12">NBRC 1965</strain>
    </source>
</reference>
<evidence type="ECO:0000256" key="11">
    <source>
        <dbReference type="SAM" id="MobiDB-lite"/>
    </source>
</evidence>
<keyword evidence="7 9" id="KW-0804">Transcription</keyword>
<evidence type="ECO:0000256" key="10">
    <source>
        <dbReference type="SAM" id="Coils"/>
    </source>
</evidence>
<dbReference type="GO" id="GO:0005634">
    <property type="term" value="C:nucleus"/>
    <property type="evidence" value="ECO:0007669"/>
    <property type="project" value="UniProtKB-SubCell"/>
</dbReference>
<evidence type="ECO:0000256" key="4">
    <source>
        <dbReference type="ARBA" id="ARBA00022853"/>
    </source>
</evidence>
<keyword evidence="8 9" id="KW-0539">Nucleus</keyword>
<comment type="function">
    <text evidence="9">Component of the NuA4 histone acetyltransferase complex which is involved in transcriptional activation of selected genes principally by acetylation of nucleosomal histone H4 and H2A. The NuA4 complex is also involved in DNA repair.</text>
</comment>
<keyword evidence="9" id="KW-0234">DNA repair</keyword>
<comment type="caution">
    <text evidence="12">The sequence shown here is derived from an EMBL/GenBank/DDBJ whole genome shotgun (WGS) entry which is preliminary data.</text>
</comment>
<keyword evidence="6 10" id="KW-0175">Coiled coil</keyword>
<proteinExistence type="inferred from homology"/>
<evidence type="ECO:0000256" key="9">
    <source>
        <dbReference type="RuleBase" id="RU368022"/>
    </source>
</evidence>
<evidence type="ECO:0000313" key="13">
    <source>
        <dbReference type="Proteomes" id="UP001165063"/>
    </source>
</evidence>
<keyword evidence="9" id="KW-0227">DNA damage</keyword>
<protein>
    <recommendedName>
        <fullName evidence="3 9">Chromatin modification-related protein EAF6</fullName>
    </recommendedName>
</protein>
<dbReference type="GO" id="GO:0006281">
    <property type="term" value="P:DNA repair"/>
    <property type="evidence" value="ECO:0007669"/>
    <property type="project" value="UniProtKB-UniRule"/>
</dbReference>
<accession>A0A9W6YRI6</accession>
<evidence type="ECO:0000256" key="6">
    <source>
        <dbReference type="ARBA" id="ARBA00023054"/>
    </source>
</evidence>
<name>A0A9W6YRI6_AMBMO</name>
<gene>
    <name evidence="12" type="ORF">Amon01_000044600</name>
</gene>
<evidence type="ECO:0000256" key="1">
    <source>
        <dbReference type="ARBA" id="ARBA00004123"/>
    </source>
</evidence>
<dbReference type="AlphaFoldDB" id="A0A9W6YRI6"/>
<evidence type="ECO:0000256" key="5">
    <source>
        <dbReference type="ARBA" id="ARBA00023015"/>
    </source>
</evidence>
<evidence type="ECO:0000256" key="3">
    <source>
        <dbReference type="ARBA" id="ARBA00018504"/>
    </source>
</evidence>
<organism evidence="12 13">
    <name type="scientific">Ambrosiozyma monospora</name>
    <name type="common">Yeast</name>
    <name type="synonym">Endomycopsis monosporus</name>
    <dbReference type="NCBI Taxonomy" id="43982"/>
    <lineage>
        <taxon>Eukaryota</taxon>
        <taxon>Fungi</taxon>
        <taxon>Dikarya</taxon>
        <taxon>Ascomycota</taxon>
        <taxon>Saccharomycotina</taxon>
        <taxon>Pichiomycetes</taxon>
        <taxon>Pichiales</taxon>
        <taxon>Pichiaceae</taxon>
        <taxon>Ambrosiozyma</taxon>
    </lineage>
</organism>